<feature type="domain" description="Major facilitator superfamily (MFS) profile" evidence="9">
    <location>
        <begin position="14"/>
        <end position="396"/>
    </location>
</feature>
<dbReference type="SUPFAM" id="SSF103473">
    <property type="entry name" value="MFS general substrate transporter"/>
    <property type="match status" value="1"/>
</dbReference>
<evidence type="ECO:0000313" key="11">
    <source>
        <dbReference type="Proteomes" id="UP001596505"/>
    </source>
</evidence>
<feature type="transmembrane region" description="Helical" evidence="8">
    <location>
        <begin position="12"/>
        <end position="30"/>
    </location>
</feature>
<dbReference type="InterPro" id="IPR011701">
    <property type="entry name" value="MFS"/>
</dbReference>
<feature type="transmembrane region" description="Helical" evidence="8">
    <location>
        <begin position="104"/>
        <end position="126"/>
    </location>
</feature>
<comment type="subcellular location">
    <subcellularLocation>
        <location evidence="1">Cell membrane</location>
        <topology evidence="1">Multi-pass membrane protein</topology>
    </subcellularLocation>
</comment>
<accession>A0ABW2PTR6</accession>
<sequence length="425" mass="46415">MTYIERGTKHYWKSNLALFFGGFVTFSILYTTQPLMPIFSKHFGISPSVASLSLSFSTGVLAIFMLIAAAISDAVGRKHIMIFSMVASSILTIITAFSPNFTTILLLRALLGVVAAGVPSLAMTYVNEEYHPKSLGHVMGLYVSGTSIGGMYGRIVIGGITDFFSWQIAFLFIGITSLIISFLFWKFLPDSRHFTAKRVSVSSFLQSLGGHLKNPGLVCIFAIAFLLMGGFVTMFNYIGYLLSEKPYSLSQSVIGSLFIVYIMGTFSSTWMGHLADTKGRAKVIMISAVIMLAGILLTLVPSLIIKIIAMAVFTFGFFGCHSVASGWVGDRAKQNKSQASSLYLLFYYAGSSLVGAFGGYFWSIFGWSGIVGLISVLIAASFVLTVISFALEKKRNCKKRLLLSSSTIIFLLKKLSRSDLDSFLY</sequence>
<dbReference type="Pfam" id="PF07690">
    <property type="entry name" value="MFS_1"/>
    <property type="match status" value="1"/>
</dbReference>
<proteinExistence type="inferred from homology"/>
<feature type="transmembrane region" description="Helical" evidence="8">
    <location>
        <begin position="163"/>
        <end position="188"/>
    </location>
</feature>
<feature type="transmembrane region" description="Helical" evidence="8">
    <location>
        <begin position="252"/>
        <end position="271"/>
    </location>
</feature>
<evidence type="ECO:0000256" key="7">
    <source>
        <dbReference type="ARBA" id="ARBA00023136"/>
    </source>
</evidence>
<evidence type="ECO:0000313" key="10">
    <source>
        <dbReference type="EMBL" id="MFC7392772.1"/>
    </source>
</evidence>
<dbReference type="CDD" id="cd17324">
    <property type="entry name" value="MFS_NepI_like"/>
    <property type="match status" value="1"/>
</dbReference>
<feature type="transmembrane region" description="Helical" evidence="8">
    <location>
        <begin position="217"/>
        <end position="240"/>
    </location>
</feature>
<evidence type="ECO:0000256" key="5">
    <source>
        <dbReference type="ARBA" id="ARBA00022692"/>
    </source>
</evidence>
<reference evidence="11" key="1">
    <citation type="journal article" date="2019" name="Int. J. Syst. Evol. Microbiol.">
        <title>The Global Catalogue of Microorganisms (GCM) 10K type strain sequencing project: providing services to taxonomists for standard genome sequencing and annotation.</title>
        <authorList>
            <consortium name="The Broad Institute Genomics Platform"/>
            <consortium name="The Broad Institute Genome Sequencing Center for Infectious Disease"/>
            <person name="Wu L."/>
            <person name="Ma J."/>
        </authorList>
    </citation>
    <scope>NUCLEOTIDE SEQUENCE [LARGE SCALE GENOMIC DNA]</scope>
    <source>
        <strain evidence="11">CGMCC 1.16305</strain>
    </source>
</reference>
<evidence type="ECO:0000256" key="6">
    <source>
        <dbReference type="ARBA" id="ARBA00022989"/>
    </source>
</evidence>
<comment type="caution">
    <text evidence="10">The sequence shown here is derived from an EMBL/GenBank/DDBJ whole genome shotgun (WGS) entry which is preliminary data.</text>
</comment>
<comment type="similarity">
    <text evidence="2">Belongs to the major facilitator superfamily.</text>
</comment>
<dbReference type="PANTHER" id="PTHR43271:SF1">
    <property type="entry name" value="INNER MEMBRANE TRANSPORT PROTEIN YNFM"/>
    <property type="match status" value="1"/>
</dbReference>
<dbReference type="InterPro" id="IPR005829">
    <property type="entry name" value="Sugar_transporter_CS"/>
</dbReference>
<keyword evidence="11" id="KW-1185">Reference proteome</keyword>
<keyword evidence="6 8" id="KW-1133">Transmembrane helix</keyword>
<feature type="transmembrane region" description="Helical" evidence="8">
    <location>
        <begin position="370"/>
        <end position="391"/>
    </location>
</feature>
<dbReference type="PANTHER" id="PTHR43271">
    <property type="entry name" value="BLL2771 PROTEIN"/>
    <property type="match status" value="1"/>
</dbReference>
<protein>
    <submittedName>
        <fullName evidence="10">MFS transporter</fullName>
    </submittedName>
</protein>
<feature type="transmembrane region" description="Helical" evidence="8">
    <location>
        <begin position="307"/>
        <end position="329"/>
    </location>
</feature>
<gene>
    <name evidence="10" type="ORF">ACFQRG_07205</name>
</gene>
<evidence type="ECO:0000259" key="9">
    <source>
        <dbReference type="PROSITE" id="PS50850"/>
    </source>
</evidence>
<evidence type="ECO:0000256" key="1">
    <source>
        <dbReference type="ARBA" id="ARBA00004651"/>
    </source>
</evidence>
<keyword evidence="7 8" id="KW-0472">Membrane</keyword>
<dbReference type="Gene3D" id="1.20.1250.20">
    <property type="entry name" value="MFS general substrate transporter like domains"/>
    <property type="match status" value="1"/>
</dbReference>
<dbReference type="RefSeq" id="WP_380965181.1">
    <property type="nucleotide sequence ID" value="NZ_JBHTCO010000005.1"/>
</dbReference>
<evidence type="ECO:0000256" key="2">
    <source>
        <dbReference type="ARBA" id="ARBA00008335"/>
    </source>
</evidence>
<dbReference type="InterPro" id="IPR036259">
    <property type="entry name" value="MFS_trans_sf"/>
</dbReference>
<keyword evidence="3" id="KW-0813">Transport</keyword>
<keyword evidence="5 8" id="KW-0812">Transmembrane</keyword>
<dbReference type="InterPro" id="IPR020846">
    <property type="entry name" value="MFS_dom"/>
</dbReference>
<organism evidence="10 11">
    <name type="scientific">Scopulibacillus cellulosilyticus</name>
    <dbReference type="NCBI Taxonomy" id="2665665"/>
    <lineage>
        <taxon>Bacteria</taxon>
        <taxon>Bacillati</taxon>
        <taxon>Bacillota</taxon>
        <taxon>Bacilli</taxon>
        <taxon>Bacillales</taxon>
        <taxon>Sporolactobacillaceae</taxon>
        <taxon>Scopulibacillus</taxon>
    </lineage>
</organism>
<feature type="transmembrane region" description="Helical" evidence="8">
    <location>
        <begin position="138"/>
        <end position="157"/>
    </location>
</feature>
<name>A0ABW2PTR6_9BACL</name>
<evidence type="ECO:0000256" key="8">
    <source>
        <dbReference type="SAM" id="Phobius"/>
    </source>
</evidence>
<feature type="transmembrane region" description="Helical" evidence="8">
    <location>
        <begin position="341"/>
        <end position="364"/>
    </location>
</feature>
<feature type="transmembrane region" description="Helical" evidence="8">
    <location>
        <begin position="80"/>
        <end position="98"/>
    </location>
</feature>
<evidence type="ECO:0000256" key="4">
    <source>
        <dbReference type="ARBA" id="ARBA00022475"/>
    </source>
</evidence>
<dbReference type="Proteomes" id="UP001596505">
    <property type="component" value="Unassembled WGS sequence"/>
</dbReference>
<dbReference type="PROSITE" id="PS50850">
    <property type="entry name" value="MFS"/>
    <property type="match status" value="1"/>
</dbReference>
<evidence type="ECO:0000256" key="3">
    <source>
        <dbReference type="ARBA" id="ARBA00022448"/>
    </source>
</evidence>
<feature type="transmembrane region" description="Helical" evidence="8">
    <location>
        <begin position="283"/>
        <end position="301"/>
    </location>
</feature>
<feature type="transmembrane region" description="Helical" evidence="8">
    <location>
        <begin position="50"/>
        <end position="71"/>
    </location>
</feature>
<keyword evidence="4" id="KW-1003">Cell membrane</keyword>
<dbReference type="PROSITE" id="PS00216">
    <property type="entry name" value="SUGAR_TRANSPORT_1"/>
    <property type="match status" value="1"/>
</dbReference>
<dbReference type="EMBL" id="JBHTCO010000005">
    <property type="protein sequence ID" value="MFC7392772.1"/>
    <property type="molecule type" value="Genomic_DNA"/>
</dbReference>